<gene>
    <name evidence="1" type="ORF">Mal48_46550</name>
</gene>
<dbReference type="AlphaFoldDB" id="A0A517QUR9"/>
<accession>A0A517QUR9</accession>
<organism evidence="1 2">
    <name type="scientific">Thalassoglobus polymorphus</name>
    <dbReference type="NCBI Taxonomy" id="2527994"/>
    <lineage>
        <taxon>Bacteria</taxon>
        <taxon>Pseudomonadati</taxon>
        <taxon>Planctomycetota</taxon>
        <taxon>Planctomycetia</taxon>
        <taxon>Planctomycetales</taxon>
        <taxon>Planctomycetaceae</taxon>
        <taxon>Thalassoglobus</taxon>
    </lineage>
</organism>
<dbReference type="EMBL" id="CP036267">
    <property type="protein sequence ID" value="QDT35378.1"/>
    <property type="molecule type" value="Genomic_DNA"/>
</dbReference>
<dbReference type="OrthoDB" id="9841082at2"/>
<dbReference type="KEGG" id="tpol:Mal48_46550"/>
<sequence>MLKHALTYSSDLIIRDPGILSSLCVFFDNIYLPHLPTEHAGLFLRVTEAGSDPDVDLCDLPSAGEYHHEWDKSHELLFANSVLARLPPVARDVEIDDQALRTIINELQPNVSGFSRRLYLLTRVVHHLRPDQLAPHVIDSGTEIPTRDGYKWLMAHEAFSYLIPSLTDLSAEQILQVRDTVADTREGFAMHLQQLSREVERRVSAGDPVETIKRHARSVIDTDLVPDFVEFHRQLSANRAGFLGKLLDMAAKSIKLLVPATRPDFAASGFTTLSAIMAATADERKARNTNVAQAFQFLSIAKSEVEAATEKAR</sequence>
<name>A0A517QUR9_9PLAN</name>
<keyword evidence="2" id="KW-1185">Reference proteome</keyword>
<dbReference type="RefSeq" id="WP_145204846.1">
    <property type="nucleotide sequence ID" value="NZ_CP036267.1"/>
</dbReference>
<reference evidence="1 2" key="1">
    <citation type="submission" date="2019-02" db="EMBL/GenBank/DDBJ databases">
        <title>Deep-cultivation of Planctomycetes and their phenomic and genomic characterization uncovers novel biology.</title>
        <authorList>
            <person name="Wiegand S."/>
            <person name="Jogler M."/>
            <person name="Boedeker C."/>
            <person name="Pinto D."/>
            <person name="Vollmers J."/>
            <person name="Rivas-Marin E."/>
            <person name="Kohn T."/>
            <person name="Peeters S.H."/>
            <person name="Heuer A."/>
            <person name="Rast P."/>
            <person name="Oberbeckmann S."/>
            <person name="Bunk B."/>
            <person name="Jeske O."/>
            <person name="Meyerdierks A."/>
            <person name="Storesund J.E."/>
            <person name="Kallscheuer N."/>
            <person name="Luecker S."/>
            <person name="Lage O.M."/>
            <person name="Pohl T."/>
            <person name="Merkel B.J."/>
            <person name="Hornburger P."/>
            <person name="Mueller R.-W."/>
            <person name="Bruemmer F."/>
            <person name="Labrenz M."/>
            <person name="Spormann A.M."/>
            <person name="Op den Camp H."/>
            <person name="Overmann J."/>
            <person name="Amann R."/>
            <person name="Jetten M.S.M."/>
            <person name="Mascher T."/>
            <person name="Medema M.H."/>
            <person name="Devos D.P."/>
            <person name="Kaster A.-K."/>
            <person name="Ovreas L."/>
            <person name="Rohde M."/>
            <person name="Galperin M.Y."/>
            <person name="Jogler C."/>
        </authorList>
    </citation>
    <scope>NUCLEOTIDE SEQUENCE [LARGE SCALE GENOMIC DNA]</scope>
    <source>
        <strain evidence="1 2">Mal48</strain>
    </source>
</reference>
<evidence type="ECO:0000313" key="2">
    <source>
        <dbReference type="Proteomes" id="UP000315724"/>
    </source>
</evidence>
<evidence type="ECO:0000313" key="1">
    <source>
        <dbReference type="EMBL" id="QDT35378.1"/>
    </source>
</evidence>
<dbReference type="Proteomes" id="UP000315724">
    <property type="component" value="Chromosome"/>
</dbReference>
<proteinExistence type="predicted"/>
<protein>
    <submittedName>
        <fullName evidence="1">Uncharacterized protein</fullName>
    </submittedName>
</protein>